<dbReference type="EMBL" id="JAVIJP010000005">
    <property type="protein sequence ID" value="KAL3653941.1"/>
    <property type="molecule type" value="Genomic_DNA"/>
</dbReference>
<dbReference type="InterPro" id="IPR005174">
    <property type="entry name" value="KIB1-4_b-propeller"/>
</dbReference>
<dbReference type="InterPro" id="IPR036047">
    <property type="entry name" value="F-box-like_dom_sf"/>
</dbReference>
<dbReference type="Proteomes" id="UP001632038">
    <property type="component" value="Unassembled WGS sequence"/>
</dbReference>
<dbReference type="AlphaFoldDB" id="A0ABD3EIB7"/>
<evidence type="ECO:0000313" key="3">
    <source>
        <dbReference type="Proteomes" id="UP001632038"/>
    </source>
</evidence>
<organism evidence="2 3">
    <name type="scientific">Castilleja foliolosa</name>
    <dbReference type="NCBI Taxonomy" id="1961234"/>
    <lineage>
        <taxon>Eukaryota</taxon>
        <taxon>Viridiplantae</taxon>
        <taxon>Streptophyta</taxon>
        <taxon>Embryophyta</taxon>
        <taxon>Tracheophyta</taxon>
        <taxon>Spermatophyta</taxon>
        <taxon>Magnoliopsida</taxon>
        <taxon>eudicotyledons</taxon>
        <taxon>Gunneridae</taxon>
        <taxon>Pentapetalae</taxon>
        <taxon>asterids</taxon>
        <taxon>lamiids</taxon>
        <taxon>Lamiales</taxon>
        <taxon>Orobanchaceae</taxon>
        <taxon>Pedicularideae</taxon>
        <taxon>Castillejinae</taxon>
        <taxon>Castilleja</taxon>
    </lineage>
</organism>
<sequence>MMGDFLYAVSGDQLSMRDWANLPEELLSLILSNLFAKDKHDFVLVCKSWNKSAKFSPFRHSPCLMFYERSNYTWKLFQYNSFFSMALPQHLNRADIRCAKHGWMLVTKPDYTMFFYDPFNNETIHLCKLGRVWKVLCFFHPPTHPDCFIIGISSMVCTKDVEIGILRRGENEWSKSVYQSKSDFKLSVCTPVLLHQQQLLHFLDMGGDIGTFDVGKSGSSDSWTVQSKCLWPSRLRGKIQQHFLIELWDERVLLSVLVMHEERKVNVFRLLVLPENRMRWDPVEDLGDKVLYVSHTASFAATAPRQSMANRIYFAKMHGDDDDVVFYCLSTRRYRTCKCDFSSKKSYGFRDLSFATWITATPTPEFPRDLTW</sequence>
<dbReference type="InterPro" id="IPR001810">
    <property type="entry name" value="F-box_dom"/>
</dbReference>
<dbReference type="CDD" id="cd09917">
    <property type="entry name" value="F-box_SF"/>
    <property type="match status" value="1"/>
</dbReference>
<proteinExistence type="predicted"/>
<dbReference type="Pfam" id="PF12937">
    <property type="entry name" value="F-box-like"/>
    <property type="match status" value="1"/>
</dbReference>
<dbReference type="SUPFAM" id="SSF81383">
    <property type="entry name" value="F-box domain"/>
    <property type="match status" value="1"/>
</dbReference>
<dbReference type="Gene3D" id="1.20.1280.50">
    <property type="match status" value="1"/>
</dbReference>
<gene>
    <name evidence="2" type="ORF">CASFOL_003622</name>
</gene>
<keyword evidence="3" id="KW-1185">Reference proteome</keyword>
<evidence type="ECO:0000259" key="1">
    <source>
        <dbReference type="SMART" id="SM00256"/>
    </source>
</evidence>
<feature type="domain" description="F-box" evidence="1">
    <location>
        <begin position="22"/>
        <end position="61"/>
    </location>
</feature>
<reference evidence="3" key="1">
    <citation type="journal article" date="2024" name="IScience">
        <title>Strigolactones Initiate the Formation of Haustorium-like Structures in Castilleja.</title>
        <authorList>
            <person name="Buerger M."/>
            <person name="Peterson D."/>
            <person name="Chory J."/>
        </authorList>
    </citation>
    <scope>NUCLEOTIDE SEQUENCE [LARGE SCALE GENOMIC DNA]</scope>
</reference>
<protein>
    <recommendedName>
        <fullName evidence="1">F-box domain-containing protein</fullName>
    </recommendedName>
</protein>
<accession>A0ABD3EIB7</accession>
<evidence type="ECO:0000313" key="2">
    <source>
        <dbReference type="EMBL" id="KAL3653941.1"/>
    </source>
</evidence>
<dbReference type="PANTHER" id="PTHR33127">
    <property type="entry name" value="TRANSMEMBRANE PROTEIN"/>
    <property type="match status" value="1"/>
</dbReference>
<dbReference type="PANTHER" id="PTHR33127:SF5">
    <property type="entry name" value="TRANSMEMBRANE PROTEIN"/>
    <property type="match status" value="1"/>
</dbReference>
<name>A0ABD3EIB7_9LAMI</name>
<dbReference type="SMART" id="SM00256">
    <property type="entry name" value="FBOX"/>
    <property type="match status" value="1"/>
</dbReference>
<dbReference type="Pfam" id="PF03478">
    <property type="entry name" value="Beta-prop_KIB1-4"/>
    <property type="match status" value="1"/>
</dbReference>
<comment type="caution">
    <text evidence="2">The sequence shown here is derived from an EMBL/GenBank/DDBJ whole genome shotgun (WGS) entry which is preliminary data.</text>
</comment>